<comment type="caution">
    <text evidence="1">The sequence shown here is derived from an EMBL/GenBank/DDBJ whole genome shotgun (WGS) entry which is preliminary data.</text>
</comment>
<name>A0A645F5L3_9ZZZZ</name>
<evidence type="ECO:0000313" key="1">
    <source>
        <dbReference type="EMBL" id="MPN08916.1"/>
    </source>
</evidence>
<accession>A0A645F5L3</accession>
<dbReference type="EMBL" id="VSSQ01055014">
    <property type="protein sequence ID" value="MPN08916.1"/>
    <property type="molecule type" value="Genomic_DNA"/>
</dbReference>
<gene>
    <name evidence="1" type="ORF">SDC9_156204</name>
</gene>
<dbReference type="AlphaFoldDB" id="A0A645F5L3"/>
<reference evidence="1" key="1">
    <citation type="submission" date="2019-08" db="EMBL/GenBank/DDBJ databases">
        <authorList>
            <person name="Kucharzyk K."/>
            <person name="Murdoch R.W."/>
            <person name="Higgins S."/>
            <person name="Loffler F."/>
        </authorList>
    </citation>
    <scope>NUCLEOTIDE SEQUENCE</scope>
</reference>
<protein>
    <submittedName>
        <fullName evidence="1">Uncharacterized protein</fullName>
    </submittedName>
</protein>
<sequence>MQELGFIAEIQFDQGVRLHLLQRFFGIDYLNQFLRDLSAETDQDVQVPDQQIIDDRPLHFHDHFLPGPENRPMNLRNRRAGERFFIDGKEGFA</sequence>
<organism evidence="1">
    <name type="scientific">bioreactor metagenome</name>
    <dbReference type="NCBI Taxonomy" id="1076179"/>
    <lineage>
        <taxon>unclassified sequences</taxon>
        <taxon>metagenomes</taxon>
        <taxon>ecological metagenomes</taxon>
    </lineage>
</organism>
<proteinExistence type="predicted"/>